<dbReference type="OrthoDB" id="10056939at2759"/>
<feature type="region of interest" description="Disordered" evidence="5">
    <location>
        <begin position="124"/>
        <end position="176"/>
    </location>
</feature>
<evidence type="ECO:0000259" key="6">
    <source>
        <dbReference type="PROSITE" id="PS50071"/>
    </source>
</evidence>
<dbReference type="InterPro" id="IPR050224">
    <property type="entry name" value="TALE_homeobox"/>
</dbReference>
<evidence type="ECO:0000256" key="1">
    <source>
        <dbReference type="ARBA" id="ARBA00023125"/>
    </source>
</evidence>
<dbReference type="STRING" id="683960.A0A1E3P197"/>
<dbReference type="Pfam" id="PF05920">
    <property type="entry name" value="Homeobox_KN"/>
    <property type="match status" value="1"/>
</dbReference>
<feature type="compositionally biased region" description="Polar residues" evidence="5">
    <location>
        <begin position="58"/>
        <end position="71"/>
    </location>
</feature>
<dbReference type="InterPro" id="IPR009057">
    <property type="entry name" value="Homeodomain-like_sf"/>
</dbReference>
<feature type="compositionally biased region" description="Polar residues" evidence="5">
    <location>
        <begin position="99"/>
        <end position="116"/>
    </location>
</feature>
<keyword evidence="3 4" id="KW-0539">Nucleus</keyword>
<feature type="domain" description="Homeobox" evidence="6">
    <location>
        <begin position="188"/>
        <end position="251"/>
    </location>
</feature>
<evidence type="ECO:0000256" key="3">
    <source>
        <dbReference type="ARBA" id="ARBA00023242"/>
    </source>
</evidence>
<dbReference type="GO" id="GO:0006355">
    <property type="term" value="P:regulation of DNA-templated transcription"/>
    <property type="evidence" value="ECO:0007669"/>
    <property type="project" value="InterPro"/>
</dbReference>
<dbReference type="RefSeq" id="XP_019038171.1">
    <property type="nucleotide sequence ID" value="XM_019185747.1"/>
</dbReference>
<name>A0A1E3P197_WICAA</name>
<dbReference type="PROSITE" id="PS50071">
    <property type="entry name" value="HOMEOBOX_2"/>
    <property type="match status" value="1"/>
</dbReference>
<dbReference type="InterPro" id="IPR008422">
    <property type="entry name" value="KN_HD"/>
</dbReference>
<accession>A0A1E3P197</accession>
<evidence type="ECO:0000256" key="4">
    <source>
        <dbReference type="PROSITE-ProRule" id="PRU00108"/>
    </source>
</evidence>
<dbReference type="PANTHER" id="PTHR11850">
    <property type="entry name" value="HOMEOBOX PROTEIN TRANSCRIPTION FACTORS"/>
    <property type="match status" value="1"/>
</dbReference>
<feature type="compositionally biased region" description="Low complexity" evidence="5">
    <location>
        <begin position="81"/>
        <end position="90"/>
    </location>
</feature>
<evidence type="ECO:0000256" key="2">
    <source>
        <dbReference type="ARBA" id="ARBA00023155"/>
    </source>
</evidence>
<feature type="DNA-binding region" description="Homeobox" evidence="4">
    <location>
        <begin position="190"/>
        <end position="252"/>
    </location>
</feature>
<dbReference type="AlphaFoldDB" id="A0A1E3P197"/>
<dbReference type="Proteomes" id="UP000094112">
    <property type="component" value="Unassembled WGS sequence"/>
</dbReference>
<evidence type="ECO:0000313" key="8">
    <source>
        <dbReference type="Proteomes" id="UP000094112"/>
    </source>
</evidence>
<dbReference type="InterPro" id="IPR001356">
    <property type="entry name" value="HD"/>
</dbReference>
<dbReference type="Gene3D" id="1.10.10.60">
    <property type="entry name" value="Homeodomain-like"/>
    <property type="match status" value="1"/>
</dbReference>
<feature type="compositionally biased region" description="Low complexity" evidence="5">
    <location>
        <begin position="129"/>
        <end position="176"/>
    </location>
</feature>
<proteinExistence type="predicted"/>
<dbReference type="CDD" id="cd00086">
    <property type="entry name" value="homeodomain"/>
    <property type="match status" value="1"/>
</dbReference>
<gene>
    <name evidence="7" type="ORF">WICANDRAFT_84640</name>
</gene>
<dbReference type="SMART" id="SM00389">
    <property type="entry name" value="HOX"/>
    <property type="match status" value="1"/>
</dbReference>
<dbReference type="GeneID" id="30202993"/>
<dbReference type="SUPFAM" id="SSF46689">
    <property type="entry name" value="Homeodomain-like"/>
    <property type="match status" value="1"/>
</dbReference>
<keyword evidence="1 4" id="KW-0238">DNA-binding</keyword>
<feature type="region of interest" description="Disordered" evidence="5">
    <location>
        <begin position="57"/>
        <end position="90"/>
    </location>
</feature>
<dbReference type="GO" id="GO:0003677">
    <property type="term" value="F:DNA binding"/>
    <property type="evidence" value="ECO:0007669"/>
    <property type="project" value="UniProtKB-UniRule"/>
</dbReference>
<feature type="region of interest" description="Disordered" evidence="5">
    <location>
        <begin position="97"/>
        <end position="116"/>
    </location>
</feature>
<protein>
    <recommendedName>
        <fullName evidence="6">Homeobox domain-containing protein</fullName>
    </recommendedName>
</protein>
<organism evidence="7 8">
    <name type="scientific">Wickerhamomyces anomalus (strain ATCC 58044 / CBS 1984 / NCYC 433 / NRRL Y-366-8)</name>
    <name type="common">Yeast</name>
    <name type="synonym">Hansenula anomala</name>
    <dbReference type="NCBI Taxonomy" id="683960"/>
    <lineage>
        <taxon>Eukaryota</taxon>
        <taxon>Fungi</taxon>
        <taxon>Dikarya</taxon>
        <taxon>Ascomycota</taxon>
        <taxon>Saccharomycotina</taxon>
        <taxon>Saccharomycetes</taxon>
        <taxon>Phaffomycetales</taxon>
        <taxon>Wickerhamomycetaceae</taxon>
        <taxon>Wickerhamomyces</taxon>
    </lineage>
</organism>
<evidence type="ECO:0000256" key="5">
    <source>
        <dbReference type="SAM" id="MobiDB-lite"/>
    </source>
</evidence>
<evidence type="ECO:0000313" key="7">
    <source>
        <dbReference type="EMBL" id="ODQ58964.1"/>
    </source>
</evidence>
<sequence>MSVENLPMNNVNRANLSIMLPDPTRYPLQNVNTYNNNVIVQQNNNTQFSLPPIRELLKSTSPVPTPQNSETSLLPPPPPSQQQQQQQQILQPQPIAYQSPFSNPISPISTTPEQQLRTQPTNLIPRSNSFQYSHQPPQFQPHHQLPQFYPQQQVSAEHLSPSSLNSTRSSSSSPVDVVVAADSSKEKSNMRKKRQNLPRQTTVILLSWLSEHLDRPYPNSREKYELLMKTRLTIQQLDNWFINARRRKINVLRKLKENDQNIALTF</sequence>
<comment type="subcellular location">
    <subcellularLocation>
        <location evidence="4">Nucleus</location>
    </subcellularLocation>
</comment>
<keyword evidence="2 4" id="KW-0371">Homeobox</keyword>
<dbReference type="EMBL" id="KV454211">
    <property type="protein sequence ID" value="ODQ58964.1"/>
    <property type="molecule type" value="Genomic_DNA"/>
</dbReference>
<keyword evidence="8" id="KW-1185">Reference proteome</keyword>
<dbReference type="GO" id="GO:0005634">
    <property type="term" value="C:nucleus"/>
    <property type="evidence" value="ECO:0007669"/>
    <property type="project" value="UniProtKB-SubCell"/>
</dbReference>
<reference evidence="7 8" key="1">
    <citation type="journal article" date="2016" name="Proc. Natl. Acad. Sci. U.S.A.">
        <title>Comparative genomics of biotechnologically important yeasts.</title>
        <authorList>
            <person name="Riley R."/>
            <person name="Haridas S."/>
            <person name="Wolfe K.H."/>
            <person name="Lopes M.R."/>
            <person name="Hittinger C.T."/>
            <person name="Goeker M."/>
            <person name="Salamov A.A."/>
            <person name="Wisecaver J.H."/>
            <person name="Long T.M."/>
            <person name="Calvey C.H."/>
            <person name="Aerts A.L."/>
            <person name="Barry K.W."/>
            <person name="Choi C."/>
            <person name="Clum A."/>
            <person name="Coughlan A.Y."/>
            <person name="Deshpande S."/>
            <person name="Douglass A.P."/>
            <person name="Hanson S.J."/>
            <person name="Klenk H.-P."/>
            <person name="LaButti K.M."/>
            <person name="Lapidus A."/>
            <person name="Lindquist E.A."/>
            <person name="Lipzen A.M."/>
            <person name="Meier-Kolthoff J.P."/>
            <person name="Ohm R.A."/>
            <person name="Otillar R.P."/>
            <person name="Pangilinan J.L."/>
            <person name="Peng Y."/>
            <person name="Rokas A."/>
            <person name="Rosa C.A."/>
            <person name="Scheuner C."/>
            <person name="Sibirny A.A."/>
            <person name="Slot J.C."/>
            <person name="Stielow J.B."/>
            <person name="Sun H."/>
            <person name="Kurtzman C.P."/>
            <person name="Blackwell M."/>
            <person name="Grigoriev I.V."/>
            <person name="Jeffries T.W."/>
        </authorList>
    </citation>
    <scope>NUCLEOTIDE SEQUENCE [LARGE SCALE GENOMIC DNA]</scope>
    <source>
        <strain evidence="8">ATCC 58044 / CBS 1984 / NCYC 433 / NRRL Y-366-8</strain>
    </source>
</reference>